<comment type="catalytic activity">
    <reaction evidence="8">
        <text>13-octadecanoyloxy-octadecanoate + H2O = 13-hydroxy-octadecanoate + octadecanoate + H(+)</text>
        <dbReference type="Rhea" id="RHEA:52084"/>
        <dbReference type="ChEBI" id="CHEBI:15377"/>
        <dbReference type="ChEBI" id="CHEBI:15378"/>
        <dbReference type="ChEBI" id="CHEBI:25629"/>
        <dbReference type="ChEBI" id="CHEBI:136304"/>
        <dbReference type="ChEBI" id="CHEBI:136335"/>
    </reaction>
    <physiologicalReaction direction="left-to-right" evidence="8">
        <dbReference type="Rhea" id="RHEA:52085"/>
    </physiologicalReaction>
</comment>
<keyword evidence="5 17" id="KW-1133">Transmembrane helix</keyword>
<evidence type="ECO:0000256" key="2">
    <source>
        <dbReference type="ARBA" id="ARBA00004127"/>
    </source>
</evidence>
<evidence type="ECO:0000313" key="19">
    <source>
        <dbReference type="Proteomes" id="UP000030759"/>
    </source>
</evidence>
<feature type="transmembrane region" description="Helical" evidence="17">
    <location>
        <begin position="36"/>
        <end position="55"/>
    </location>
</feature>
<evidence type="ECO:0000256" key="12">
    <source>
        <dbReference type="ARBA" id="ARBA00048800"/>
    </source>
</evidence>
<reference evidence="19" key="1">
    <citation type="journal article" date="2013" name="Nat. Biotechnol.">
        <title>Chinese hamster genome sequenced from sorted chromosomes.</title>
        <authorList>
            <person name="Brinkrolf K."/>
            <person name="Rupp O."/>
            <person name="Laux H."/>
            <person name="Kollin F."/>
            <person name="Ernst W."/>
            <person name="Linke B."/>
            <person name="Kofler R."/>
            <person name="Romand S."/>
            <person name="Hesse F."/>
            <person name="Budach W.E."/>
            <person name="Galosy S."/>
            <person name="Muller D."/>
            <person name="Noll T."/>
            <person name="Wienberg J."/>
            <person name="Jostock T."/>
            <person name="Leonard M."/>
            <person name="Grillari J."/>
            <person name="Tauch A."/>
            <person name="Goesmann A."/>
            <person name="Helk B."/>
            <person name="Mott J.E."/>
            <person name="Puhler A."/>
            <person name="Borth N."/>
        </authorList>
    </citation>
    <scope>NUCLEOTIDE SEQUENCE [LARGE SCALE GENOMIC DNA]</scope>
    <source>
        <strain evidence="19">17A/GY</strain>
    </source>
</reference>
<evidence type="ECO:0000256" key="17">
    <source>
        <dbReference type="SAM" id="Phobius"/>
    </source>
</evidence>
<name>A0A061ICH7_CRIGR</name>
<evidence type="ECO:0000256" key="15">
    <source>
        <dbReference type="ARBA" id="ARBA00049322"/>
    </source>
</evidence>
<evidence type="ECO:0000256" key="6">
    <source>
        <dbReference type="ARBA" id="ARBA00023136"/>
    </source>
</evidence>
<comment type="catalytic activity">
    <reaction evidence="10">
        <text>12-octadecanoyloxy-octadecanoate + H2O = 12-hydroxyoctadecanoate + octadecanoate + H(+)</text>
        <dbReference type="Rhea" id="RHEA:52080"/>
        <dbReference type="ChEBI" id="CHEBI:15377"/>
        <dbReference type="ChEBI" id="CHEBI:15378"/>
        <dbReference type="ChEBI" id="CHEBI:25629"/>
        <dbReference type="ChEBI" id="CHEBI:84201"/>
        <dbReference type="ChEBI" id="CHEBI:136330"/>
    </reaction>
    <physiologicalReaction direction="left-to-right" evidence="10">
        <dbReference type="Rhea" id="RHEA:52081"/>
    </physiologicalReaction>
</comment>
<keyword evidence="6 17" id="KW-0472">Membrane</keyword>
<evidence type="ECO:0000313" key="18">
    <source>
        <dbReference type="EMBL" id="ERE80740.1"/>
    </source>
</evidence>
<evidence type="ECO:0000256" key="16">
    <source>
        <dbReference type="ARBA" id="ARBA00049428"/>
    </source>
</evidence>
<comment type="subcellular location">
    <subcellularLocation>
        <location evidence="2">Endomembrane system</location>
        <topology evidence="2">Multi-pass membrane protein</topology>
    </subcellularLocation>
</comment>
<evidence type="ECO:0000256" key="8">
    <source>
        <dbReference type="ARBA" id="ARBA00047427"/>
    </source>
</evidence>
<dbReference type="GO" id="GO:0012505">
    <property type="term" value="C:endomembrane system"/>
    <property type="evidence" value="ECO:0007669"/>
    <property type="project" value="UniProtKB-SubCell"/>
</dbReference>
<comment type="catalytic activity">
    <reaction evidence="16">
        <text>12-(9Z-hexadecenoyloxy)-octadecanoate + H2O = 12-hydroxyoctadecanoate + (9Z)-hexadecenoate + H(+)</text>
        <dbReference type="Rhea" id="RHEA:52072"/>
        <dbReference type="ChEBI" id="CHEBI:15377"/>
        <dbReference type="ChEBI" id="CHEBI:15378"/>
        <dbReference type="ChEBI" id="CHEBI:32372"/>
        <dbReference type="ChEBI" id="CHEBI:84201"/>
        <dbReference type="ChEBI" id="CHEBI:136312"/>
    </reaction>
    <physiologicalReaction direction="left-to-right" evidence="16">
        <dbReference type="Rhea" id="RHEA:52073"/>
    </physiologicalReaction>
</comment>
<accession>A0A061ICH7</accession>
<dbReference type="Proteomes" id="UP000030759">
    <property type="component" value="Unassembled WGS sequence"/>
</dbReference>
<proteinExistence type="inferred from homology"/>
<dbReference type="EMBL" id="KE670946">
    <property type="protein sequence ID" value="ERE80740.1"/>
    <property type="molecule type" value="Genomic_DNA"/>
</dbReference>
<comment type="similarity">
    <text evidence="3">Belongs to the AIG1 family.</text>
</comment>
<comment type="catalytic activity">
    <reaction evidence="12">
        <text>9-(9Z-octadecenoyloxy)-octadecanoate + H2O = 9-hydroxy-octadecanoate + (9Z)-octadecenoate + H(+)</text>
        <dbReference type="Rhea" id="RHEA:52048"/>
        <dbReference type="ChEBI" id="CHEBI:15377"/>
        <dbReference type="ChEBI" id="CHEBI:15378"/>
        <dbReference type="ChEBI" id="CHEBI:30823"/>
        <dbReference type="ChEBI" id="CHEBI:136282"/>
        <dbReference type="ChEBI" id="CHEBI:136286"/>
    </reaction>
    <physiologicalReaction direction="left-to-right" evidence="12">
        <dbReference type="Rhea" id="RHEA:52049"/>
    </physiologicalReaction>
</comment>
<gene>
    <name evidence="18" type="ORF">H671_3g8638</name>
</gene>
<evidence type="ECO:0000256" key="14">
    <source>
        <dbReference type="ARBA" id="ARBA00049296"/>
    </source>
</evidence>
<evidence type="ECO:0000256" key="7">
    <source>
        <dbReference type="ARBA" id="ARBA00047368"/>
    </source>
</evidence>
<comment type="catalytic activity">
    <reaction evidence="15">
        <text>13-(9Z-hexadecenoyloxy)-octadecanoate + H2O = 13-hydroxy-octadecanoate + (9Z)-hexadecenoate + H(+)</text>
        <dbReference type="Rhea" id="RHEA:52076"/>
        <dbReference type="ChEBI" id="CHEBI:15377"/>
        <dbReference type="ChEBI" id="CHEBI:15378"/>
        <dbReference type="ChEBI" id="CHEBI:32372"/>
        <dbReference type="ChEBI" id="CHEBI:136304"/>
        <dbReference type="ChEBI" id="CHEBI:136315"/>
    </reaction>
    <physiologicalReaction direction="left-to-right" evidence="15">
        <dbReference type="Rhea" id="RHEA:52077"/>
    </physiologicalReaction>
</comment>
<dbReference type="AlphaFoldDB" id="A0A061ICH7"/>
<dbReference type="PANTHER" id="PTHR10989:SF17">
    <property type="entry name" value="ANDROGEN-DEPENDENT TFPI-REGULATING PROTEIN"/>
    <property type="match status" value="1"/>
</dbReference>
<dbReference type="InterPro" id="IPR006838">
    <property type="entry name" value="ADTRP_AIG1"/>
</dbReference>
<evidence type="ECO:0000256" key="3">
    <source>
        <dbReference type="ARBA" id="ARBA00009300"/>
    </source>
</evidence>
<protein>
    <submittedName>
        <fullName evidence="18">FAR-17a/AIG1-like protein containing protein</fullName>
    </submittedName>
</protein>
<keyword evidence="4 17" id="KW-0812">Transmembrane</keyword>
<evidence type="ECO:0000256" key="11">
    <source>
        <dbReference type="ARBA" id="ARBA00048701"/>
    </source>
</evidence>
<comment type="catalytic activity">
    <reaction evidence="14">
        <text>13-(9Z-octadecenoyloxy)-octadecanoate + H2O = 13-hydroxy-octadecanoate + (9Z)-octadecenoate + H(+)</text>
        <dbReference type="Rhea" id="RHEA:52064"/>
        <dbReference type="ChEBI" id="CHEBI:15377"/>
        <dbReference type="ChEBI" id="CHEBI:15378"/>
        <dbReference type="ChEBI" id="CHEBI:30823"/>
        <dbReference type="ChEBI" id="CHEBI:136303"/>
        <dbReference type="ChEBI" id="CHEBI:136304"/>
    </reaction>
    <physiologicalReaction direction="left-to-right" evidence="14">
        <dbReference type="Rhea" id="RHEA:52065"/>
    </physiologicalReaction>
</comment>
<feature type="transmembrane region" description="Helical" evidence="17">
    <location>
        <begin position="67"/>
        <end position="90"/>
    </location>
</feature>
<organism evidence="18 19">
    <name type="scientific">Cricetulus griseus</name>
    <name type="common">Chinese hamster</name>
    <name type="synonym">Cricetulus barabensis griseus</name>
    <dbReference type="NCBI Taxonomy" id="10029"/>
    <lineage>
        <taxon>Eukaryota</taxon>
        <taxon>Metazoa</taxon>
        <taxon>Chordata</taxon>
        <taxon>Craniata</taxon>
        <taxon>Vertebrata</taxon>
        <taxon>Euteleostomi</taxon>
        <taxon>Mammalia</taxon>
        <taxon>Eutheria</taxon>
        <taxon>Euarchontoglires</taxon>
        <taxon>Glires</taxon>
        <taxon>Rodentia</taxon>
        <taxon>Myomorpha</taxon>
        <taxon>Muroidea</taxon>
        <taxon>Cricetidae</taxon>
        <taxon>Cricetinae</taxon>
        <taxon>Cricetulus</taxon>
    </lineage>
</organism>
<evidence type="ECO:0000256" key="9">
    <source>
        <dbReference type="ARBA" id="ARBA00047863"/>
    </source>
</evidence>
<evidence type="ECO:0000256" key="1">
    <source>
        <dbReference type="ARBA" id="ARBA00000923"/>
    </source>
</evidence>
<evidence type="ECO:0000256" key="10">
    <source>
        <dbReference type="ARBA" id="ARBA00048680"/>
    </source>
</evidence>
<evidence type="ECO:0000256" key="5">
    <source>
        <dbReference type="ARBA" id="ARBA00022989"/>
    </source>
</evidence>
<evidence type="ECO:0000256" key="4">
    <source>
        <dbReference type="ARBA" id="ARBA00022692"/>
    </source>
</evidence>
<dbReference type="PANTHER" id="PTHR10989">
    <property type="entry name" value="ANDROGEN-INDUCED PROTEIN 1-RELATED"/>
    <property type="match status" value="1"/>
</dbReference>
<comment type="catalytic activity">
    <reaction evidence="7">
        <text>12-hexadecanoyloxy-octadecanoate + H2O = 12-hydroxyoctadecanoate + hexadecanoate + H(+)</text>
        <dbReference type="Rhea" id="RHEA:52056"/>
        <dbReference type="ChEBI" id="CHEBI:7896"/>
        <dbReference type="ChEBI" id="CHEBI:15377"/>
        <dbReference type="ChEBI" id="CHEBI:15378"/>
        <dbReference type="ChEBI" id="CHEBI:83677"/>
        <dbReference type="ChEBI" id="CHEBI:84201"/>
    </reaction>
    <physiologicalReaction direction="left-to-right" evidence="7">
        <dbReference type="Rhea" id="RHEA:52057"/>
    </physiologicalReaction>
</comment>
<sequence>MISQIFIRLEHTYILLFALVETILRPHHYPSKKLGLTLLGACNLAYITRVLWRYFQTGNWVYPVFASLNPLGIVIFFSVTYILSAIIYLLGEKINHWKWGQCFPLIYSPHRHFFLIHALPSTQTKGKLNPNQKTTLLGAFVHRVQCQSEAIDEEEVTTHCFPRAMEEET</sequence>
<comment type="catalytic activity">
    <reaction evidence="1">
        <text>9-(9Z-hexadecenoyloxy)-octadecanoate + H2O = (9Z)-hexadecenoate + 9-hydroxy-octadecanoate + H(+)</text>
        <dbReference type="Rhea" id="RHEA:52068"/>
        <dbReference type="ChEBI" id="CHEBI:15377"/>
        <dbReference type="ChEBI" id="CHEBI:15378"/>
        <dbReference type="ChEBI" id="CHEBI:32372"/>
        <dbReference type="ChEBI" id="CHEBI:136286"/>
        <dbReference type="ChEBI" id="CHEBI:136309"/>
    </reaction>
    <physiologicalReaction direction="left-to-right" evidence="1">
        <dbReference type="Rhea" id="RHEA:52069"/>
    </physiologicalReaction>
</comment>
<dbReference type="GO" id="GO:0016020">
    <property type="term" value="C:membrane"/>
    <property type="evidence" value="ECO:0007669"/>
    <property type="project" value="InterPro"/>
</dbReference>
<comment type="catalytic activity">
    <reaction evidence="11">
        <text>12-(9Z-octadecenoyloxy)-octadecanoate + H2O = 12-hydroxyoctadecanoate + (9Z)-octadecenoate + H(+)</text>
        <dbReference type="Rhea" id="RHEA:52060"/>
        <dbReference type="ChEBI" id="CHEBI:15377"/>
        <dbReference type="ChEBI" id="CHEBI:15378"/>
        <dbReference type="ChEBI" id="CHEBI:30823"/>
        <dbReference type="ChEBI" id="CHEBI:84201"/>
        <dbReference type="ChEBI" id="CHEBI:136302"/>
    </reaction>
    <physiologicalReaction direction="left-to-right" evidence="11">
        <dbReference type="Rhea" id="RHEA:52061"/>
    </physiologicalReaction>
</comment>
<comment type="catalytic activity">
    <reaction evidence="13">
        <text>9-octadecanoyloxy-octadecanoate + H2O = 9-hydroxy-octadecanoate + octadecanoate + H(+)</text>
        <dbReference type="Rhea" id="RHEA:52096"/>
        <dbReference type="ChEBI" id="CHEBI:15377"/>
        <dbReference type="ChEBI" id="CHEBI:15378"/>
        <dbReference type="ChEBI" id="CHEBI:25629"/>
        <dbReference type="ChEBI" id="CHEBI:136286"/>
        <dbReference type="ChEBI" id="CHEBI:136373"/>
    </reaction>
    <physiologicalReaction direction="left-to-right" evidence="13">
        <dbReference type="Rhea" id="RHEA:52097"/>
    </physiologicalReaction>
</comment>
<comment type="catalytic activity">
    <reaction evidence="9">
        <text>9-hexadecanoyloxy-octadecanoate + H2O = 9-hydroxy-octadecanoate + hexadecanoate + H(+)</text>
        <dbReference type="Rhea" id="RHEA:52052"/>
        <dbReference type="ChEBI" id="CHEBI:7896"/>
        <dbReference type="ChEBI" id="CHEBI:15377"/>
        <dbReference type="ChEBI" id="CHEBI:15378"/>
        <dbReference type="ChEBI" id="CHEBI:83670"/>
        <dbReference type="ChEBI" id="CHEBI:136286"/>
    </reaction>
    <physiologicalReaction direction="left-to-right" evidence="9">
        <dbReference type="Rhea" id="RHEA:52053"/>
    </physiologicalReaction>
</comment>
<evidence type="ECO:0000256" key="13">
    <source>
        <dbReference type="ARBA" id="ARBA00049221"/>
    </source>
</evidence>
<dbReference type="Pfam" id="PF04750">
    <property type="entry name" value="Far-17a_AIG1"/>
    <property type="match status" value="1"/>
</dbReference>